<evidence type="ECO:0000313" key="3">
    <source>
        <dbReference type="Proteomes" id="UP000000841"/>
    </source>
</evidence>
<gene>
    <name evidence="2" type="ordered locus">Svir_00990</name>
</gene>
<evidence type="ECO:0000313" key="2">
    <source>
        <dbReference type="EMBL" id="ACU95187.1"/>
    </source>
</evidence>
<dbReference type="AlphaFoldDB" id="C7MS74"/>
<organism evidence="2 3">
    <name type="scientific">Saccharomonospora viridis (strain ATCC 15386 / DSM 43017 / JCM 3036 / CCUG 5913 / NBRC 12207 / NCIMB 9602 / P101)</name>
    <name type="common">Thermoactinomyces viridis</name>
    <dbReference type="NCBI Taxonomy" id="471857"/>
    <lineage>
        <taxon>Bacteria</taxon>
        <taxon>Bacillati</taxon>
        <taxon>Actinomycetota</taxon>
        <taxon>Actinomycetes</taxon>
        <taxon>Pseudonocardiales</taxon>
        <taxon>Pseudonocardiaceae</taxon>
        <taxon>Saccharomonospora</taxon>
    </lineage>
</organism>
<reference evidence="2 3" key="1">
    <citation type="journal article" date="2009" name="Stand. Genomic Sci.">
        <title>Complete genome sequence of Saccharomonospora viridis type strain (P101).</title>
        <authorList>
            <person name="Pati A."/>
            <person name="Sikorski J."/>
            <person name="Nolan M."/>
            <person name="Lapidus A."/>
            <person name="Copeland A."/>
            <person name="Glavina Del Rio T."/>
            <person name="Lucas S."/>
            <person name="Chen F."/>
            <person name="Tice H."/>
            <person name="Pitluck S."/>
            <person name="Cheng J.F."/>
            <person name="Chertkov O."/>
            <person name="Brettin T."/>
            <person name="Han C."/>
            <person name="Detter J.C."/>
            <person name="Kuske C."/>
            <person name="Bruce D."/>
            <person name="Goodwin L."/>
            <person name="Chain P."/>
            <person name="D'haeseleer P."/>
            <person name="Chen A."/>
            <person name="Palaniappan K."/>
            <person name="Ivanova N."/>
            <person name="Mavromatis K."/>
            <person name="Mikhailova N."/>
            <person name="Rohde M."/>
            <person name="Tindall B.J."/>
            <person name="Goker M."/>
            <person name="Bristow J."/>
            <person name="Eisen J.A."/>
            <person name="Markowitz V."/>
            <person name="Hugenholtz P."/>
            <person name="Kyrpides N.C."/>
            <person name="Klenk H.P."/>
        </authorList>
    </citation>
    <scope>NUCLEOTIDE SEQUENCE [LARGE SCALE GENOMIC DNA]</scope>
    <source>
        <strain evidence="3">ATCC 15386 / DSM 43017 / JCM 3036 / NBRC 12207 / P101</strain>
    </source>
</reference>
<evidence type="ECO:0000256" key="1">
    <source>
        <dbReference type="SAM" id="MobiDB-lite"/>
    </source>
</evidence>
<dbReference type="Proteomes" id="UP000000841">
    <property type="component" value="Chromosome"/>
</dbReference>
<accession>C7MS74</accession>
<feature type="region of interest" description="Disordered" evidence="1">
    <location>
        <begin position="40"/>
        <end position="80"/>
    </location>
</feature>
<dbReference type="RefSeq" id="WP_012795620.1">
    <property type="nucleotide sequence ID" value="NC_013159.1"/>
</dbReference>
<name>C7MS74_SACVD</name>
<dbReference type="HOGENOM" id="CLU_2587624_0_0_11"/>
<sequence length="80" mass="9185">MACTIINRLNDQRIRFSSRDAAERYAEIMGGGVHNWVFTTEPSTEEDERGTESPKASHTHAPENTYRKPLTVPLHPLHRR</sequence>
<protein>
    <submittedName>
        <fullName evidence="2">Uncharacterized protein</fullName>
    </submittedName>
</protein>
<dbReference type="KEGG" id="svi:Svir_00990"/>
<proteinExistence type="predicted"/>
<keyword evidence="3" id="KW-1185">Reference proteome</keyword>
<dbReference type="STRING" id="471857.Svir_00990"/>
<dbReference type="EMBL" id="CP001683">
    <property type="protein sequence ID" value="ACU95187.1"/>
    <property type="molecule type" value="Genomic_DNA"/>
</dbReference>